<evidence type="ECO:0000256" key="7">
    <source>
        <dbReference type="ARBA" id="ARBA00023160"/>
    </source>
</evidence>
<comment type="catalytic activity">
    <reaction evidence="8">
        <text>apo-[ACP] + CoA = holo-[ACP] + adenosine 3',5'-bisphosphate + H(+)</text>
        <dbReference type="Rhea" id="RHEA:12068"/>
        <dbReference type="Rhea" id="RHEA-COMP:9685"/>
        <dbReference type="Rhea" id="RHEA-COMP:9690"/>
        <dbReference type="ChEBI" id="CHEBI:15378"/>
        <dbReference type="ChEBI" id="CHEBI:29999"/>
        <dbReference type="ChEBI" id="CHEBI:57287"/>
        <dbReference type="ChEBI" id="CHEBI:58343"/>
        <dbReference type="ChEBI" id="CHEBI:64479"/>
        <dbReference type="EC" id="2.7.8.7"/>
    </reaction>
</comment>
<dbReference type="InterPro" id="IPR008278">
    <property type="entry name" value="4-PPantetheinyl_Trfase_dom"/>
</dbReference>
<dbReference type="RefSeq" id="WP_255853849.1">
    <property type="nucleotide sequence ID" value="NZ_CP073347.1"/>
</dbReference>
<feature type="binding site" evidence="8">
    <location>
        <position position="56"/>
    </location>
    <ligand>
        <name>Mg(2+)</name>
        <dbReference type="ChEBI" id="CHEBI:18420"/>
    </ligand>
</feature>
<dbReference type="Pfam" id="PF01648">
    <property type="entry name" value="ACPS"/>
    <property type="match status" value="1"/>
</dbReference>
<dbReference type="NCBIfam" id="NF000832">
    <property type="entry name" value="PRK00070.3-2"/>
    <property type="match status" value="1"/>
</dbReference>
<dbReference type="Proteomes" id="UP001058461">
    <property type="component" value="Chromosome"/>
</dbReference>
<keyword evidence="11" id="KW-1185">Reference proteome</keyword>
<name>A0ABY5HKM5_9GAMM</name>
<dbReference type="GO" id="GO:0008897">
    <property type="term" value="F:holo-[acyl-carrier-protein] synthase activity"/>
    <property type="evidence" value="ECO:0007669"/>
    <property type="project" value="UniProtKB-EC"/>
</dbReference>
<feature type="binding site" evidence="8">
    <location>
        <position position="8"/>
    </location>
    <ligand>
        <name>Mg(2+)</name>
        <dbReference type="ChEBI" id="CHEBI:18420"/>
    </ligand>
</feature>
<evidence type="ECO:0000256" key="5">
    <source>
        <dbReference type="ARBA" id="ARBA00022842"/>
    </source>
</evidence>
<keyword evidence="8" id="KW-0963">Cytoplasm</keyword>
<dbReference type="InterPro" id="IPR037143">
    <property type="entry name" value="4-PPantetheinyl_Trfase_dom_sf"/>
</dbReference>
<dbReference type="SUPFAM" id="SSF56214">
    <property type="entry name" value="4'-phosphopantetheinyl transferase"/>
    <property type="match status" value="1"/>
</dbReference>
<evidence type="ECO:0000313" key="10">
    <source>
        <dbReference type="EMBL" id="UTW11809.1"/>
    </source>
</evidence>
<comment type="cofactor">
    <cofactor evidence="8">
        <name>Mg(2+)</name>
        <dbReference type="ChEBI" id="CHEBI:18420"/>
    </cofactor>
</comment>
<protein>
    <recommendedName>
        <fullName evidence="8">Holo-[acyl-carrier-protein] synthase</fullName>
        <shortName evidence="8">Holo-ACP synthase</shortName>
        <ecNumber evidence="8">2.7.8.7</ecNumber>
    </recommendedName>
    <alternativeName>
        <fullName evidence="8">4'-phosphopantetheinyl transferase AcpS</fullName>
    </alternativeName>
</protein>
<evidence type="ECO:0000256" key="3">
    <source>
        <dbReference type="ARBA" id="ARBA00022723"/>
    </source>
</evidence>
<comment type="function">
    <text evidence="8">Transfers the 4'-phosphopantetheine moiety from coenzyme A to a Ser of acyl-carrier-protein.</text>
</comment>
<keyword evidence="2 8" id="KW-0808">Transferase</keyword>
<dbReference type="InterPro" id="IPR004568">
    <property type="entry name" value="Ppantetheine-prot_Trfase_dom"/>
</dbReference>
<gene>
    <name evidence="8" type="primary">acpS</name>
    <name evidence="10" type="ORF">KDW95_21610</name>
</gene>
<sequence>MIAGIGTDLVQIDRIAAALARTPRLAERILRPEERVGFAASRDQARYLAKRFAAKEAAVKALGTGIGRGVSWQHLEVRHDTLGKPCLQLSGGAQVRALELGISRLHLSYSDEQQWVVAFVVAEQDR</sequence>
<keyword evidence="5 8" id="KW-0460">Magnesium</keyword>
<evidence type="ECO:0000256" key="1">
    <source>
        <dbReference type="ARBA" id="ARBA00022516"/>
    </source>
</evidence>
<feature type="domain" description="4'-phosphopantetheinyl transferase" evidence="9">
    <location>
        <begin position="4"/>
        <end position="119"/>
    </location>
</feature>
<dbReference type="EC" id="2.7.8.7" evidence="8"/>
<keyword evidence="4 8" id="KW-0276">Fatty acid metabolism</keyword>
<keyword evidence="7 8" id="KW-0275">Fatty acid biosynthesis</keyword>
<proteinExistence type="inferred from homology"/>
<organism evidence="10 11">
    <name type="scientific">Marinobacterium rhizophilum</name>
    <dbReference type="NCBI Taxonomy" id="420402"/>
    <lineage>
        <taxon>Bacteria</taxon>
        <taxon>Pseudomonadati</taxon>
        <taxon>Pseudomonadota</taxon>
        <taxon>Gammaproteobacteria</taxon>
        <taxon>Oceanospirillales</taxon>
        <taxon>Oceanospirillaceae</taxon>
        <taxon>Marinobacterium</taxon>
    </lineage>
</organism>
<reference evidence="10" key="1">
    <citation type="submission" date="2021-04" db="EMBL/GenBank/DDBJ databases">
        <title>Oceanospirillales bacteria with DddD are important DMSP degraders in coastal seawater.</title>
        <authorList>
            <person name="Liu J."/>
        </authorList>
    </citation>
    <scope>NUCLEOTIDE SEQUENCE</scope>
    <source>
        <strain evidence="10">D13-1</strain>
    </source>
</reference>
<comment type="subcellular location">
    <subcellularLocation>
        <location evidence="8">Cytoplasm</location>
    </subcellularLocation>
</comment>
<keyword evidence="3 8" id="KW-0479">Metal-binding</keyword>
<evidence type="ECO:0000313" key="11">
    <source>
        <dbReference type="Proteomes" id="UP001058461"/>
    </source>
</evidence>
<keyword evidence="6 8" id="KW-0443">Lipid metabolism</keyword>
<dbReference type="EMBL" id="CP073347">
    <property type="protein sequence ID" value="UTW11809.1"/>
    <property type="molecule type" value="Genomic_DNA"/>
</dbReference>
<keyword evidence="1 8" id="KW-0444">Lipid biosynthesis</keyword>
<dbReference type="NCBIfam" id="TIGR00556">
    <property type="entry name" value="pantethn_trn"/>
    <property type="match status" value="1"/>
</dbReference>
<dbReference type="HAMAP" id="MF_00101">
    <property type="entry name" value="AcpS"/>
    <property type="match status" value="1"/>
</dbReference>
<evidence type="ECO:0000256" key="8">
    <source>
        <dbReference type="HAMAP-Rule" id="MF_00101"/>
    </source>
</evidence>
<accession>A0ABY5HKM5</accession>
<evidence type="ECO:0000256" key="4">
    <source>
        <dbReference type="ARBA" id="ARBA00022832"/>
    </source>
</evidence>
<evidence type="ECO:0000256" key="6">
    <source>
        <dbReference type="ARBA" id="ARBA00023098"/>
    </source>
</evidence>
<dbReference type="NCBIfam" id="TIGR00516">
    <property type="entry name" value="acpS"/>
    <property type="match status" value="1"/>
</dbReference>
<dbReference type="Gene3D" id="3.90.470.20">
    <property type="entry name" value="4'-phosphopantetheinyl transferase domain"/>
    <property type="match status" value="1"/>
</dbReference>
<evidence type="ECO:0000259" key="9">
    <source>
        <dbReference type="Pfam" id="PF01648"/>
    </source>
</evidence>
<evidence type="ECO:0000256" key="2">
    <source>
        <dbReference type="ARBA" id="ARBA00022679"/>
    </source>
</evidence>
<dbReference type="InterPro" id="IPR002582">
    <property type="entry name" value="ACPS"/>
</dbReference>
<comment type="similarity">
    <text evidence="8">Belongs to the P-Pant transferase superfamily. AcpS family.</text>
</comment>